<feature type="transmembrane region" description="Helical" evidence="5">
    <location>
        <begin position="263"/>
        <end position="281"/>
    </location>
</feature>
<feature type="transmembrane region" description="Helical" evidence="5">
    <location>
        <begin position="227"/>
        <end position="251"/>
    </location>
</feature>
<dbReference type="CDD" id="cd16914">
    <property type="entry name" value="EcfT"/>
    <property type="match status" value="1"/>
</dbReference>
<evidence type="ECO:0000256" key="5">
    <source>
        <dbReference type="SAM" id="Phobius"/>
    </source>
</evidence>
<evidence type="ECO:0000256" key="3">
    <source>
        <dbReference type="ARBA" id="ARBA00022989"/>
    </source>
</evidence>
<gene>
    <name evidence="6" type="ORF">LKD37_07120</name>
</gene>
<name>A0AAE3AB06_9FIRM</name>
<dbReference type="GO" id="GO:0005886">
    <property type="term" value="C:plasma membrane"/>
    <property type="evidence" value="ECO:0007669"/>
    <property type="project" value="UniProtKB-ARBA"/>
</dbReference>
<dbReference type="EMBL" id="JAJEPW010000016">
    <property type="protein sequence ID" value="MCC2129286.1"/>
    <property type="molecule type" value="Genomic_DNA"/>
</dbReference>
<protein>
    <submittedName>
        <fullName evidence="6">Energy-coupling factor transporter transmembrane protein EcfT</fullName>
    </submittedName>
</protein>
<reference evidence="6" key="1">
    <citation type="submission" date="2021-10" db="EMBL/GenBank/DDBJ databases">
        <title>Anaerobic single-cell dispensing facilitates the cultivation of human gut bacteria.</title>
        <authorList>
            <person name="Afrizal A."/>
        </authorList>
    </citation>
    <scope>NUCLEOTIDE SEQUENCE</scope>
    <source>
        <strain evidence="6">CLA-AA-H272</strain>
    </source>
</reference>
<evidence type="ECO:0000256" key="4">
    <source>
        <dbReference type="ARBA" id="ARBA00023136"/>
    </source>
</evidence>
<feature type="transmembrane region" description="Helical" evidence="5">
    <location>
        <begin position="63"/>
        <end position="85"/>
    </location>
</feature>
<sequence length="296" mass="32970">MGDAFSRYHPLVNFLFFALVLAYSMVLMHPVCLAVSLTGALVYAGELGGRRALAGHLKFALPVLLLAAIVNPAFNHAGITILTYLPSGNPLTLESILYGLAAGAMLCAVVLWFVCFNAVITSDKFVYLFGRVIPALSLVLSMTLRFVPLFRRQLEVVRQAQFCIGRDASCGSVWQRARRAVTIFSIMVTWALENAIETADSMKSRGYGLRGRTAFSIYRMESRDRYALAWLGFWGLYLLCGCLAGGLKWWYFPLLQGVMTQPFSISFYLAYLALCLTPVILDRREARAWRCSPSKT</sequence>
<keyword evidence="2 5" id="KW-0812">Transmembrane</keyword>
<evidence type="ECO:0000313" key="6">
    <source>
        <dbReference type="EMBL" id="MCC2129286.1"/>
    </source>
</evidence>
<evidence type="ECO:0000313" key="7">
    <source>
        <dbReference type="Proteomes" id="UP001199319"/>
    </source>
</evidence>
<organism evidence="6 7">
    <name type="scientific">Brotocaccenecus cirricatena</name>
    <dbReference type="NCBI Taxonomy" id="3064195"/>
    <lineage>
        <taxon>Bacteria</taxon>
        <taxon>Bacillati</taxon>
        <taxon>Bacillota</taxon>
        <taxon>Clostridia</taxon>
        <taxon>Eubacteriales</taxon>
        <taxon>Oscillospiraceae</taxon>
        <taxon>Brotocaccenecus</taxon>
    </lineage>
</organism>
<keyword evidence="3 5" id="KW-1133">Transmembrane helix</keyword>
<evidence type="ECO:0000256" key="1">
    <source>
        <dbReference type="ARBA" id="ARBA00004141"/>
    </source>
</evidence>
<proteinExistence type="predicted"/>
<dbReference type="Proteomes" id="UP001199319">
    <property type="component" value="Unassembled WGS sequence"/>
</dbReference>
<dbReference type="AlphaFoldDB" id="A0AAE3AB06"/>
<keyword evidence="4 5" id="KW-0472">Membrane</keyword>
<dbReference type="InterPro" id="IPR003339">
    <property type="entry name" value="ABC/ECF_trnsptr_transmembrane"/>
</dbReference>
<dbReference type="Pfam" id="PF02361">
    <property type="entry name" value="CbiQ"/>
    <property type="match status" value="1"/>
</dbReference>
<keyword evidence="7" id="KW-1185">Reference proteome</keyword>
<evidence type="ECO:0000256" key="2">
    <source>
        <dbReference type="ARBA" id="ARBA00022692"/>
    </source>
</evidence>
<accession>A0AAE3AB06</accession>
<dbReference type="RefSeq" id="WP_302928565.1">
    <property type="nucleotide sequence ID" value="NZ_JAJEPW010000016.1"/>
</dbReference>
<comment type="subcellular location">
    <subcellularLocation>
        <location evidence="1">Membrane</location>
        <topology evidence="1">Multi-pass membrane protein</topology>
    </subcellularLocation>
</comment>
<feature type="transmembrane region" description="Helical" evidence="5">
    <location>
        <begin position="12"/>
        <end position="43"/>
    </location>
</feature>
<feature type="transmembrane region" description="Helical" evidence="5">
    <location>
        <begin position="97"/>
        <end position="119"/>
    </location>
</feature>
<comment type="caution">
    <text evidence="6">The sequence shown here is derived from an EMBL/GenBank/DDBJ whole genome shotgun (WGS) entry which is preliminary data.</text>
</comment>